<name>A0A804JMM2_MUSAM</name>
<dbReference type="Gramene" id="Ma06_t31790.1">
    <property type="protein sequence ID" value="Ma06_p31790.1"/>
    <property type="gene ID" value="Ma06_g31790"/>
</dbReference>
<accession>A0A804JMM2</accession>
<organism evidence="1 2">
    <name type="scientific">Musa acuminata subsp. malaccensis</name>
    <name type="common">Wild banana</name>
    <name type="synonym">Musa malaccensis</name>
    <dbReference type="NCBI Taxonomy" id="214687"/>
    <lineage>
        <taxon>Eukaryota</taxon>
        <taxon>Viridiplantae</taxon>
        <taxon>Streptophyta</taxon>
        <taxon>Embryophyta</taxon>
        <taxon>Tracheophyta</taxon>
        <taxon>Spermatophyta</taxon>
        <taxon>Magnoliopsida</taxon>
        <taxon>Liliopsida</taxon>
        <taxon>Zingiberales</taxon>
        <taxon>Musaceae</taxon>
        <taxon>Musa</taxon>
    </lineage>
</organism>
<evidence type="ECO:0000313" key="2">
    <source>
        <dbReference type="Proteomes" id="UP000012960"/>
    </source>
</evidence>
<reference evidence="1" key="1">
    <citation type="submission" date="2021-05" db="UniProtKB">
        <authorList>
            <consortium name="EnsemblPlants"/>
        </authorList>
    </citation>
    <scope>IDENTIFICATION</scope>
    <source>
        <strain evidence="1">subsp. malaccensis</strain>
    </source>
</reference>
<dbReference type="AlphaFoldDB" id="A0A804JMM2"/>
<dbReference type="InParanoid" id="A0A804JMM2"/>
<evidence type="ECO:0000313" key="1">
    <source>
        <dbReference type="EnsemblPlants" id="Ma06_p31790.1"/>
    </source>
</evidence>
<protein>
    <submittedName>
        <fullName evidence="1">Uncharacterized protein</fullName>
    </submittedName>
</protein>
<sequence length="41" mass="4879">MVISERERERERERVSCDCLIKDCSGKVEEHWRSGKVISQD</sequence>
<proteinExistence type="predicted"/>
<keyword evidence="2" id="KW-1185">Reference proteome</keyword>
<dbReference type="EnsemblPlants" id="Ma06_t31790.1">
    <property type="protein sequence ID" value="Ma06_p31790.1"/>
    <property type="gene ID" value="Ma06_g31790"/>
</dbReference>
<dbReference type="Proteomes" id="UP000012960">
    <property type="component" value="Unplaced"/>
</dbReference>